<protein>
    <submittedName>
        <fullName evidence="2">Uncharacterized protein</fullName>
    </submittedName>
</protein>
<name>A0A2P4XDI3_9STRA</name>
<evidence type="ECO:0000256" key="1">
    <source>
        <dbReference type="SAM" id="MobiDB-lite"/>
    </source>
</evidence>
<accession>A0A2P4XDI3</accession>
<evidence type="ECO:0000313" key="2">
    <source>
        <dbReference type="EMBL" id="POM63604.1"/>
    </source>
</evidence>
<dbReference type="Proteomes" id="UP000237271">
    <property type="component" value="Unassembled WGS sequence"/>
</dbReference>
<feature type="compositionally biased region" description="Acidic residues" evidence="1">
    <location>
        <begin position="209"/>
        <end position="221"/>
    </location>
</feature>
<feature type="compositionally biased region" description="Basic and acidic residues" evidence="1">
    <location>
        <begin position="198"/>
        <end position="208"/>
    </location>
</feature>
<comment type="caution">
    <text evidence="2">The sequence shown here is derived from an EMBL/GenBank/DDBJ whole genome shotgun (WGS) entry which is preliminary data.</text>
</comment>
<feature type="region of interest" description="Disordered" evidence="1">
    <location>
        <begin position="1"/>
        <end position="36"/>
    </location>
</feature>
<feature type="compositionally biased region" description="Polar residues" evidence="1">
    <location>
        <begin position="8"/>
        <end position="22"/>
    </location>
</feature>
<proteinExistence type="predicted"/>
<feature type="compositionally biased region" description="Basic and acidic residues" evidence="1">
    <location>
        <begin position="278"/>
        <end position="287"/>
    </location>
</feature>
<feature type="region of interest" description="Disordered" evidence="1">
    <location>
        <begin position="141"/>
        <end position="336"/>
    </location>
</feature>
<gene>
    <name evidence="2" type="ORF">PHPALM_20970</name>
</gene>
<keyword evidence="3" id="KW-1185">Reference proteome</keyword>
<evidence type="ECO:0000313" key="3">
    <source>
        <dbReference type="Proteomes" id="UP000237271"/>
    </source>
</evidence>
<dbReference type="AlphaFoldDB" id="A0A2P4XDI3"/>
<sequence length="391" mass="42137">MDRGSSGPDLQSQQVDPQTIGPTQADLDQIARDRDSLRDQVRARDVEILSAQQTLQLLRSDLAAHRAESASDKSRLQTLEGDIVRARQDVEVSRKAYADRERRTLSRDLGKVVRECDALCHEYTAAFQRFTSISATIEAPPPQTNLRLDPGFDTDQPAGGIARSLPKKLRAAGIKTLMRPDPNGLAADPSHLSRRGLKRSDPFPSREDESMEEEDESEFELGEGSTGGESPSPDQASPPPSKDVIEVGSASDDEEEEEEENDDLYEAQTLMAISQSRSEARRRDHASPLRQTAGGSGGSPGGSAGSNSDTGSGDPSNGFGPTGGPGPANPPMGASPVGSPSYLRTLSLRAVAYRVMVAADIDPWIESRLVNQDLIAMSVSFLFPMLPFRPD</sequence>
<dbReference type="OrthoDB" id="146922at2759"/>
<organism evidence="2 3">
    <name type="scientific">Phytophthora palmivora</name>
    <dbReference type="NCBI Taxonomy" id="4796"/>
    <lineage>
        <taxon>Eukaryota</taxon>
        <taxon>Sar</taxon>
        <taxon>Stramenopiles</taxon>
        <taxon>Oomycota</taxon>
        <taxon>Peronosporomycetes</taxon>
        <taxon>Peronosporales</taxon>
        <taxon>Peronosporaceae</taxon>
        <taxon>Phytophthora</taxon>
    </lineage>
</organism>
<reference evidence="2 3" key="1">
    <citation type="journal article" date="2017" name="Genome Biol. Evol.">
        <title>Phytophthora megakarya and P. palmivora, closely related causal agents of cacao black pod rot, underwent increases in genome sizes and gene numbers by different mechanisms.</title>
        <authorList>
            <person name="Ali S.S."/>
            <person name="Shao J."/>
            <person name="Lary D.J."/>
            <person name="Kronmiller B."/>
            <person name="Shen D."/>
            <person name="Strem M.D."/>
            <person name="Amoako-Attah I."/>
            <person name="Akrofi A.Y."/>
            <person name="Begoude B.A."/>
            <person name="Ten Hoopen G.M."/>
            <person name="Coulibaly K."/>
            <person name="Kebe B.I."/>
            <person name="Melnick R.L."/>
            <person name="Guiltinan M.J."/>
            <person name="Tyler B.M."/>
            <person name="Meinhardt L.W."/>
            <person name="Bailey B.A."/>
        </authorList>
    </citation>
    <scope>NUCLEOTIDE SEQUENCE [LARGE SCALE GENOMIC DNA]</scope>
    <source>
        <strain evidence="3">sbr112.9</strain>
    </source>
</reference>
<feature type="compositionally biased region" description="Gly residues" evidence="1">
    <location>
        <begin position="294"/>
        <end position="304"/>
    </location>
</feature>
<feature type="compositionally biased region" description="Acidic residues" evidence="1">
    <location>
        <begin position="251"/>
        <end position="265"/>
    </location>
</feature>
<dbReference type="EMBL" id="NCKW01011387">
    <property type="protein sequence ID" value="POM63604.1"/>
    <property type="molecule type" value="Genomic_DNA"/>
</dbReference>